<dbReference type="AlphaFoldDB" id="M2AN25"/>
<accession>M2AN25</accession>
<name>M2AN25_9BACT</name>
<evidence type="ECO:0000313" key="1">
    <source>
        <dbReference type="EMBL" id="EMB14122.1"/>
    </source>
</evidence>
<protein>
    <submittedName>
        <fullName evidence="1">Uncharacterized protein</fullName>
    </submittedName>
</protein>
<reference evidence="1" key="2">
    <citation type="journal article" date="2013" name="Mar. Genomics">
        <title>Expression of sulfatases in Rhodopirellula baltica and the diversity of sulfatases in the genus Rhodopirellula.</title>
        <authorList>
            <person name="Wegner C.E."/>
            <person name="Richter-Heitmann T."/>
            <person name="Klindworth A."/>
            <person name="Klockow C."/>
            <person name="Richter M."/>
            <person name="Achstetter T."/>
            <person name="Glockner F.O."/>
            <person name="Harder J."/>
        </authorList>
    </citation>
    <scope>NUCLEOTIDE SEQUENCE [LARGE SCALE GENOMIC DNA]</scope>
    <source>
        <strain evidence="1">6C</strain>
    </source>
</reference>
<organism evidence="1 2">
    <name type="scientific">Rhodopirellula europaea 6C</name>
    <dbReference type="NCBI Taxonomy" id="1263867"/>
    <lineage>
        <taxon>Bacteria</taxon>
        <taxon>Pseudomonadati</taxon>
        <taxon>Planctomycetota</taxon>
        <taxon>Planctomycetia</taxon>
        <taxon>Pirellulales</taxon>
        <taxon>Pirellulaceae</taxon>
        <taxon>Rhodopirellula</taxon>
    </lineage>
</organism>
<dbReference type="PATRIC" id="fig|1263867.3.peg.5575"/>
<dbReference type="EMBL" id="ANMO01000232">
    <property type="protein sequence ID" value="EMB14122.1"/>
    <property type="molecule type" value="Genomic_DNA"/>
</dbReference>
<keyword evidence="2" id="KW-1185">Reference proteome</keyword>
<evidence type="ECO:0000313" key="2">
    <source>
        <dbReference type="Proteomes" id="UP000011529"/>
    </source>
</evidence>
<sequence length="41" mass="4296">MTVTVLGGLSTSLMSGADSLEHPSIPIKQQDVLKATKNRNG</sequence>
<gene>
    <name evidence="1" type="ORF">RE6C_05206</name>
</gene>
<reference evidence="1" key="1">
    <citation type="submission" date="2012-11" db="EMBL/GenBank/DDBJ databases">
        <title>Permanent draft genomes of Rhodopirellula europaea strain SH398 and 6C.</title>
        <authorList>
            <person name="Richter M."/>
            <person name="Richter-Heitmann T."/>
            <person name="Frank C."/>
            <person name="Harder J."/>
            <person name="Glockner F.O."/>
        </authorList>
    </citation>
    <scope>NUCLEOTIDE SEQUENCE</scope>
    <source>
        <strain evidence="1">6C</strain>
    </source>
</reference>
<proteinExistence type="predicted"/>
<dbReference type="Proteomes" id="UP000011529">
    <property type="component" value="Unassembled WGS sequence"/>
</dbReference>
<comment type="caution">
    <text evidence="1">The sequence shown here is derived from an EMBL/GenBank/DDBJ whole genome shotgun (WGS) entry which is preliminary data.</text>
</comment>